<dbReference type="GO" id="GO:0003910">
    <property type="term" value="F:DNA ligase (ATP) activity"/>
    <property type="evidence" value="ECO:0007669"/>
    <property type="project" value="InterPro"/>
</dbReference>
<keyword evidence="3" id="KW-0436">Ligase</keyword>
<dbReference type="InterPro" id="IPR014144">
    <property type="entry name" value="LigD_PE_domain"/>
</dbReference>
<reference evidence="3 4" key="1">
    <citation type="submission" date="2015-01" db="EMBL/GenBank/DDBJ databases">
        <title>Sequencing and annotation of Micromonospora carbonacea strain JXNU-1 genome.</title>
        <authorList>
            <person name="Long Z."/>
            <person name="Huang Y."/>
            <person name="Jiang Y."/>
        </authorList>
    </citation>
    <scope>NUCLEOTIDE SEQUENCE [LARGE SCALE GENOMIC DNA]</scope>
    <source>
        <strain evidence="3 4">JXNU-1</strain>
    </source>
</reference>
<dbReference type="CDD" id="cd07906">
    <property type="entry name" value="Adenylation_DNA_ligase_LigD_LigC"/>
    <property type="match status" value="1"/>
</dbReference>
<dbReference type="GeneID" id="301304099"/>
<dbReference type="InterPro" id="IPR012310">
    <property type="entry name" value="DNA_ligase_ATP-dep_cent"/>
</dbReference>
<name>A0A0D0V324_9ACTN</name>
<dbReference type="EMBL" id="JXSX01000001">
    <property type="protein sequence ID" value="KIR65382.1"/>
    <property type="molecule type" value="Genomic_DNA"/>
</dbReference>
<dbReference type="Gene3D" id="3.30.470.30">
    <property type="entry name" value="DNA ligase/mRNA capping enzyme"/>
    <property type="match status" value="1"/>
</dbReference>
<dbReference type="PANTHER" id="PTHR39465:SF1">
    <property type="entry name" value="DNA LIGASE D 3'-PHOSPHOESTERASE DOMAIN-CONTAINING PROTEIN"/>
    <property type="match status" value="1"/>
</dbReference>
<sequence>MADRLEEYRRRRDAQRTPEPVPQRPPRRRRGAGDGRRARFVIQQHHARRLHWDLRLEHEGVLASWAVPRGLPREPGHSHLAVHTEDHPMEYLDFHGEIPAGEYGGGKMIIHDAGTYRSEKWRDDEVVVVLDGRRTSGRYVLFATGGRDWLVRRTDPAPPGWSSMPELVRPMRPTRAAGLPRDAADWGYEPRWDGVRATAYVSGGRLRLSDDSGGDVTGAYPWLRELAEELAPTEAVLDGVLVDIDRRGRVRPARPGGGRRSDPAGQYLLFDLLWLEGAPSADLPYARRRELLDGLALAGAHWQTPPWFPGTGVEALRAAREQGLPGVVAKRLDSAYEPGRRSRRWLSIDATTAASIDAT</sequence>
<dbReference type="Proteomes" id="UP000032254">
    <property type="component" value="Unassembled WGS sequence"/>
</dbReference>
<evidence type="ECO:0000259" key="2">
    <source>
        <dbReference type="PROSITE" id="PS50160"/>
    </source>
</evidence>
<feature type="domain" description="ATP-dependent DNA ligase family profile" evidence="2">
    <location>
        <begin position="267"/>
        <end position="359"/>
    </location>
</feature>
<evidence type="ECO:0000313" key="4">
    <source>
        <dbReference type="Proteomes" id="UP000032254"/>
    </source>
</evidence>
<dbReference type="Pfam" id="PF13298">
    <property type="entry name" value="LigD_N"/>
    <property type="match status" value="1"/>
</dbReference>
<dbReference type="GO" id="GO:0006310">
    <property type="term" value="P:DNA recombination"/>
    <property type="evidence" value="ECO:0007669"/>
    <property type="project" value="InterPro"/>
</dbReference>
<dbReference type="Pfam" id="PF01068">
    <property type="entry name" value="DNA_ligase_A_M"/>
    <property type="match status" value="1"/>
</dbReference>
<dbReference type="GO" id="GO:0006281">
    <property type="term" value="P:DNA repair"/>
    <property type="evidence" value="ECO:0007669"/>
    <property type="project" value="InterPro"/>
</dbReference>
<dbReference type="OrthoDB" id="9802472at2"/>
<feature type="compositionally biased region" description="Basic and acidic residues" evidence="1">
    <location>
        <begin position="1"/>
        <end position="16"/>
    </location>
</feature>
<protein>
    <submittedName>
        <fullName evidence="3">ATP-dependent DNA ligase</fullName>
    </submittedName>
</protein>
<accession>A0A0D0V324</accession>
<proteinExistence type="predicted"/>
<dbReference type="AlphaFoldDB" id="A0A0D0V324"/>
<dbReference type="PANTHER" id="PTHR39465">
    <property type="entry name" value="DNA LIGASE D, 3'-PHOSPHOESTERASE DOMAIN"/>
    <property type="match status" value="1"/>
</dbReference>
<dbReference type="PROSITE" id="PS50160">
    <property type="entry name" value="DNA_LIGASE_A3"/>
    <property type="match status" value="1"/>
</dbReference>
<dbReference type="GO" id="GO:0005524">
    <property type="term" value="F:ATP binding"/>
    <property type="evidence" value="ECO:0007669"/>
    <property type="project" value="InterPro"/>
</dbReference>
<dbReference type="SUPFAM" id="SSF56091">
    <property type="entry name" value="DNA ligase/mRNA capping enzyme, catalytic domain"/>
    <property type="match status" value="1"/>
</dbReference>
<dbReference type="PATRIC" id="fig|47853.6.peg.1724"/>
<evidence type="ECO:0000256" key="1">
    <source>
        <dbReference type="SAM" id="MobiDB-lite"/>
    </source>
</evidence>
<dbReference type="NCBIfam" id="TIGR02777">
    <property type="entry name" value="LigD_PE_dom"/>
    <property type="match status" value="1"/>
</dbReference>
<comment type="caution">
    <text evidence="3">The sequence shown here is derived from an EMBL/GenBank/DDBJ whole genome shotgun (WGS) entry which is preliminary data.</text>
</comment>
<gene>
    <name evidence="3" type="ORF">TK50_08100</name>
</gene>
<evidence type="ECO:0000313" key="3">
    <source>
        <dbReference type="EMBL" id="KIR65382.1"/>
    </source>
</evidence>
<feature type="region of interest" description="Disordered" evidence="1">
    <location>
        <begin position="1"/>
        <end position="37"/>
    </location>
</feature>
<dbReference type="Gene3D" id="3.30.1490.70">
    <property type="match status" value="1"/>
</dbReference>
<keyword evidence="4" id="KW-1185">Reference proteome</keyword>
<dbReference type="RefSeq" id="WP_043962162.1">
    <property type="nucleotide sequence ID" value="NZ_JBIAOP010000001.1"/>
</dbReference>
<organism evidence="3 4">
    <name type="scientific">Micromonospora haikouensis</name>
    <dbReference type="NCBI Taxonomy" id="686309"/>
    <lineage>
        <taxon>Bacteria</taxon>
        <taxon>Bacillati</taxon>
        <taxon>Actinomycetota</taxon>
        <taxon>Actinomycetes</taxon>
        <taxon>Micromonosporales</taxon>
        <taxon>Micromonosporaceae</taxon>
        <taxon>Micromonospora</taxon>
    </lineage>
</organism>